<accession>A0AAV2FMD0</accession>
<keyword evidence="2" id="KW-1185">Reference proteome</keyword>
<organism evidence="1 2">
    <name type="scientific">Linum trigynum</name>
    <dbReference type="NCBI Taxonomy" id="586398"/>
    <lineage>
        <taxon>Eukaryota</taxon>
        <taxon>Viridiplantae</taxon>
        <taxon>Streptophyta</taxon>
        <taxon>Embryophyta</taxon>
        <taxon>Tracheophyta</taxon>
        <taxon>Spermatophyta</taxon>
        <taxon>Magnoliopsida</taxon>
        <taxon>eudicotyledons</taxon>
        <taxon>Gunneridae</taxon>
        <taxon>Pentapetalae</taxon>
        <taxon>rosids</taxon>
        <taxon>fabids</taxon>
        <taxon>Malpighiales</taxon>
        <taxon>Linaceae</taxon>
        <taxon>Linum</taxon>
    </lineage>
</organism>
<dbReference type="Proteomes" id="UP001497516">
    <property type="component" value="Chromosome 7"/>
</dbReference>
<evidence type="ECO:0000313" key="2">
    <source>
        <dbReference type="Proteomes" id="UP001497516"/>
    </source>
</evidence>
<sequence>MELGWGIGLRSSRFRYIVSQSPSCESKARPCLPACTRKEEKRNLGNEEEHHCTSFDVCTRHWSACSVVVQFSRRMN</sequence>
<protein>
    <submittedName>
        <fullName evidence="1">Uncharacterized protein</fullName>
    </submittedName>
</protein>
<dbReference type="AlphaFoldDB" id="A0AAV2FMD0"/>
<evidence type="ECO:0000313" key="1">
    <source>
        <dbReference type="EMBL" id="CAL1399114.1"/>
    </source>
</evidence>
<proteinExistence type="predicted"/>
<gene>
    <name evidence="1" type="ORF">LTRI10_LOCUS39308</name>
</gene>
<name>A0AAV2FMD0_9ROSI</name>
<reference evidence="1 2" key="1">
    <citation type="submission" date="2024-04" db="EMBL/GenBank/DDBJ databases">
        <authorList>
            <person name="Fracassetti M."/>
        </authorList>
    </citation>
    <scope>NUCLEOTIDE SEQUENCE [LARGE SCALE GENOMIC DNA]</scope>
</reference>
<dbReference type="EMBL" id="OZ034820">
    <property type="protein sequence ID" value="CAL1399114.1"/>
    <property type="molecule type" value="Genomic_DNA"/>
</dbReference>